<evidence type="ECO:0000256" key="2">
    <source>
        <dbReference type="ARBA" id="ARBA00012513"/>
    </source>
</evidence>
<evidence type="ECO:0000256" key="6">
    <source>
        <dbReference type="ARBA" id="ARBA00022692"/>
    </source>
</evidence>
<dbReference type="GO" id="GO:0033612">
    <property type="term" value="F:receptor serine/threonine kinase binding"/>
    <property type="evidence" value="ECO:0007669"/>
    <property type="project" value="TreeGrafter"/>
</dbReference>
<protein>
    <recommendedName>
        <fullName evidence="2">non-specific serine/threonine protein kinase</fullName>
        <ecNumber evidence="2">2.7.11.1</ecNumber>
    </recommendedName>
</protein>
<dbReference type="InterPro" id="IPR001245">
    <property type="entry name" value="Ser-Thr/Tyr_kinase_cat_dom"/>
</dbReference>
<dbReference type="Gene3D" id="1.10.510.10">
    <property type="entry name" value="Transferase(Phosphotransferase) domain 1"/>
    <property type="match status" value="1"/>
</dbReference>
<dbReference type="GO" id="GO:0005886">
    <property type="term" value="C:plasma membrane"/>
    <property type="evidence" value="ECO:0007669"/>
    <property type="project" value="UniProtKB-SubCell"/>
</dbReference>
<dbReference type="EMBL" id="CM003603">
    <property type="protein sequence ID" value="KYP76322.1"/>
    <property type="molecule type" value="Genomic_DNA"/>
</dbReference>
<dbReference type="SMART" id="SM00220">
    <property type="entry name" value="S_TKc"/>
    <property type="match status" value="1"/>
</dbReference>
<feature type="transmembrane region" description="Helical" evidence="15">
    <location>
        <begin position="368"/>
        <end position="390"/>
    </location>
</feature>
<evidence type="ECO:0000256" key="5">
    <source>
        <dbReference type="ARBA" id="ARBA00022679"/>
    </source>
</evidence>
<proteinExistence type="predicted"/>
<evidence type="ECO:0000256" key="13">
    <source>
        <dbReference type="ARBA" id="ARBA00023136"/>
    </source>
</evidence>
<keyword evidence="11" id="KW-0067">ATP-binding</keyword>
<dbReference type="GO" id="GO:0005524">
    <property type="term" value="F:ATP binding"/>
    <property type="evidence" value="ECO:0007669"/>
    <property type="project" value="UniProtKB-KW"/>
</dbReference>
<keyword evidence="9" id="KW-0547">Nucleotide-binding</keyword>
<dbReference type="SUPFAM" id="SSF56112">
    <property type="entry name" value="Protein kinase-like (PK-like)"/>
    <property type="match status" value="1"/>
</dbReference>
<dbReference type="Gene3D" id="3.80.10.10">
    <property type="entry name" value="Ribonuclease Inhibitor"/>
    <property type="match status" value="2"/>
</dbReference>
<keyword evidence="10" id="KW-0418">Kinase</keyword>
<dbReference type="AlphaFoldDB" id="A0A151UAL4"/>
<dbReference type="InterPro" id="IPR001611">
    <property type="entry name" value="Leu-rich_rpt"/>
</dbReference>
<dbReference type="InterPro" id="IPR011009">
    <property type="entry name" value="Kinase-like_dom_sf"/>
</dbReference>
<dbReference type="Gene3D" id="3.30.200.20">
    <property type="entry name" value="Phosphorylase Kinase, domain 1"/>
    <property type="match status" value="1"/>
</dbReference>
<dbReference type="Gramene" id="C.cajan_19968.t">
    <property type="protein sequence ID" value="C.cajan_19968.t"/>
    <property type="gene ID" value="C.cajan_19968"/>
</dbReference>
<dbReference type="PANTHER" id="PTHR48056:SF15">
    <property type="entry name" value="RECEPTOR-LIKE PROTEIN KINASE HSL1"/>
    <property type="match status" value="1"/>
</dbReference>
<keyword evidence="7" id="KW-0732">Signal</keyword>
<accession>A0A151UAL4</accession>
<evidence type="ECO:0000256" key="4">
    <source>
        <dbReference type="ARBA" id="ARBA00022614"/>
    </source>
</evidence>
<dbReference type="PANTHER" id="PTHR48056">
    <property type="entry name" value="LRR RECEPTOR-LIKE SERINE/THREONINE-PROTEIN KINASE-RELATED"/>
    <property type="match status" value="1"/>
</dbReference>
<dbReference type="EC" id="2.7.11.1" evidence="2"/>
<keyword evidence="5" id="KW-0808">Transferase</keyword>
<feature type="domain" description="Protein kinase" evidence="16">
    <location>
        <begin position="337"/>
        <end position="632"/>
    </location>
</feature>
<dbReference type="Pfam" id="PF00560">
    <property type="entry name" value="LRR_1"/>
    <property type="match status" value="9"/>
</dbReference>
<dbReference type="FunFam" id="3.80.10.10:FF:000095">
    <property type="entry name" value="LRR receptor-like serine/threonine-protein kinase GSO1"/>
    <property type="match status" value="1"/>
</dbReference>
<evidence type="ECO:0000256" key="3">
    <source>
        <dbReference type="ARBA" id="ARBA00022527"/>
    </source>
</evidence>
<dbReference type="InterPro" id="IPR032675">
    <property type="entry name" value="LRR_dom_sf"/>
</dbReference>
<dbReference type="PROSITE" id="PS00108">
    <property type="entry name" value="PROTEIN_KINASE_ST"/>
    <property type="match status" value="1"/>
</dbReference>
<organism evidence="17 18">
    <name type="scientific">Cajanus cajan</name>
    <name type="common">Pigeon pea</name>
    <name type="synonym">Cajanus indicus</name>
    <dbReference type="NCBI Taxonomy" id="3821"/>
    <lineage>
        <taxon>Eukaryota</taxon>
        <taxon>Viridiplantae</taxon>
        <taxon>Streptophyta</taxon>
        <taxon>Embryophyta</taxon>
        <taxon>Tracheophyta</taxon>
        <taxon>Spermatophyta</taxon>
        <taxon>Magnoliopsida</taxon>
        <taxon>eudicotyledons</taxon>
        <taxon>Gunneridae</taxon>
        <taxon>Pentapetalae</taxon>
        <taxon>rosids</taxon>
        <taxon>fabids</taxon>
        <taxon>Fabales</taxon>
        <taxon>Fabaceae</taxon>
        <taxon>Papilionoideae</taxon>
        <taxon>50 kb inversion clade</taxon>
        <taxon>NPAAA clade</taxon>
        <taxon>indigoferoid/millettioid clade</taxon>
        <taxon>Phaseoleae</taxon>
        <taxon>Cajanus</taxon>
    </lineage>
</organism>
<evidence type="ECO:0000256" key="7">
    <source>
        <dbReference type="ARBA" id="ARBA00022729"/>
    </source>
</evidence>
<keyword evidence="3" id="KW-0723">Serine/threonine-protein kinase</keyword>
<evidence type="ECO:0000256" key="11">
    <source>
        <dbReference type="ARBA" id="ARBA00022840"/>
    </source>
</evidence>
<evidence type="ECO:0000256" key="9">
    <source>
        <dbReference type="ARBA" id="ARBA00022741"/>
    </source>
</evidence>
<dbReference type="FunFam" id="3.80.10.10:FF:000041">
    <property type="entry name" value="LRR receptor-like serine/threonine-protein kinase ERECTA"/>
    <property type="match status" value="1"/>
</dbReference>
<evidence type="ECO:0000313" key="17">
    <source>
        <dbReference type="EMBL" id="KYP76322.1"/>
    </source>
</evidence>
<name>A0A151UAL4_CAJCA</name>
<gene>
    <name evidence="17" type="ORF">KK1_020557</name>
</gene>
<keyword evidence="4" id="KW-0433">Leucine-rich repeat</keyword>
<evidence type="ECO:0000256" key="8">
    <source>
        <dbReference type="ARBA" id="ARBA00022737"/>
    </source>
</evidence>
<keyword evidence="6 15" id="KW-0812">Transmembrane</keyword>
<sequence>MLNLSYNPFFPGRIPPELGNLTNLQVLWLTQCNLVGVIPSSLGNLVNLQDLDLALNDLYGSIPSELVRLTSLKQIELYNNSLSGELPRGMGNLTNLRLLDASMNHLTGNIPEDLCSLPLESLNLYENRFQGELPAAIANSPNLYELRLFGNRLTGKLPANLGKNSPLRWLDVSSNQFWGPIPATLCTCQSLTRVRLGFNRLSGEVPAGIWGLPHVYLLELVDNSFSGSIARTIAGAGNLSLLILSKNNFTGAIPDEVGWGIRSWKKLNDLNLANNEIGGKIPDEIAGLSVLNFLDLSRNRFSGKVPNGLQNLKLNQLNLSYNRLSGELPPMLAKDIYRSSFLGNPGLCGDLKGLCDGRSQEKSVGYVWLLRTIFVVATVVFFVGVVWFYFRVQDNAFDAEVETLGKIRHKNIVKLWCCCTTRDCKLLVYEYMPNGSLGDLLHSSKGGLLDWPTRYKIAVDAADGLSYLHHDCVPPIVHRDVKSNNILLDGDFGARVADFGVAKAVETTAKGTKSMSVIAGSCGYIAPEYAYTLRVNEKSDIYSFGVVILELVTGRRPVDPEFGEKDLVKWVCTTLDQKGVDHLIDSRLDSCFKEEICKVFNIGLMCTSPLPINRPSMRRVVKMLQEVGTENLTKPAKKDGKFSPYYYDDASDHGSVV</sequence>
<evidence type="ECO:0000256" key="15">
    <source>
        <dbReference type="SAM" id="Phobius"/>
    </source>
</evidence>
<evidence type="ECO:0000256" key="1">
    <source>
        <dbReference type="ARBA" id="ARBA00004251"/>
    </source>
</evidence>
<dbReference type="Proteomes" id="UP000075243">
    <property type="component" value="Chromosome 1"/>
</dbReference>
<dbReference type="FunFam" id="1.10.510.10:FF:000201">
    <property type="entry name" value="Leucine-rich repeat receptor-like serine/threonine-protein kinase"/>
    <property type="match status" value="1"/>
</dbReference>
<dbReference type="STRING" id="3821.A0A151UAL4"/>
<dbReference type="SUPFAM" id="SSF52047">
    <property type="entry name" value="RNI-like"/>
    <property type="match status" value="1"/>
</dbReference>
<dbReference type="PROSITE" id="PS50011">
    <property type="entry name" value="PROTEIN_KINASE_DOM"/>
    <property type="match status" value="1"/>
</dbReference>
<dbReference type="GO" id="GO:0004674">
    <property type="term" value="F:protein serine/threonine kinase activity"/>
    <property type="evidence" value="ECO:0007669"/>
    <property type="project" value="UniProtKB-KW"/>
</dbReference>
<evidence type="ECO:0000256" key="12">
    <source>
        <dbReference type="ARBA" id="ARBA00022989"/>
    </source>
</evidence>
<comment type="subcellular location">
    <subcellularLocation>
        <location evidence="1">Cell membrane</location>
        <topology evidence="1">Single-pass type I membrane protein</topology>
    </subcellularLocation>
</comment>
<keyword evidence="12 15" id="KW-1133">Transmembrane helix</keyword>
<keyword evidence="18" id="KW-1185">Reference proteome</keyword>
<keyword evidence="14" id="KW-0325">Glycoprotein</keyword>
<keyword evidence="13 15" id="KW-0472">Membrane</keyword>
<evidence type="ECO:0000313" key="18">
    <source>
        <dbReference type="Proteomes" id="UP000075243"/>
    </source>
</evidence>
<dbReference type="InterPro" id="IPR000719">
    <property type="entry name" value="Prot_kinase_dom"/>
</dbReference>
<dbReference type="InterPro" id="IPR008271">
    <property type="entry name" value="Ser/Thr_kinase_AS"/>
</dbReference>
<dbReference type="OMA" id="KNKGYAW"/>
<dbReference type="Pfam" id="PF07714">
    <property type="entry name" value="PK_Tyr_Ser-Thr"/>
    <property type="match status" value="1"/>
</dbReference>
<evidence type="ECO:0000256" key="14">
    <source>
        <dbReference type="ARBA" id="ARBA00023180"/>
    </source>
</evidence>
<reference evidence="17 18" key="1">
    <citation type="journal article" date="2012" name="Nat. Biotechnol.">
        <title>Draft genome sequence of pigeonpea (Cajanus cajan), an orphan legume crop of resource-poor farmers.</title>
        <authorList>
            <person name="Varshney R.K."/>
            <person name="Chen W."/>
            <person name="Li Y."/>
            <person name="Bharti A.K."/>
            <person name="Saxena R.K."/>
            <person name="Schlueter J.A."/>
            <person name="Donoghue M.T."/>
            <person name="Azam S."/>
            <person name="Fan G."/>
            <person name="Whaley A.M."/>
            <person name="Farmer A.D."/>
            <person name="Sheridan J."/>
            <person name="Iwata A."/>
            <person name="Tuteja R."/>
            <person name="Penmetsa R.V."/>
            <person name="Wu W."/>
            <person name="Upadhyaya H.D."/>
            <person name="Yang S.P."/>
            <person name="Shah T."/>
            <person name="Saxena K.B."/>
            <person name="Michael T."/>
            <person name="McCombie W.R."/>
            <person name="Yang B."/>
            <person name="Zhang G."/>
            <person name="Yang H."/>
            <person name="Wang J."/>
            <person name="Spillane C."/>
            <person name="Cook D.R."/>
            <person name="May G.D."/>
            <person name="Xu X."/>
            <person name="Jackson S.A."/>
        </authorList>
    </citation>
    <scope>NUCLEOTIDE SEQUENCE [LARGE SCALE GENOMIC DNA]</scope>
    <source>
        <strain evidence="18">cv. Asha</strain>
    </source>
</reference>
<evidence type="ECO:0000259" key="16">
    <source>
        <dbReference type="PROSITE" id="PS50011"/>
    </source>
</evidence>
<dbReference type="InterPro" id="IPR050647">
    <property type="entry name" value="Plant_LRR-RLKs"/>
</dbReference>
<evidence type="ECO:0000256" key="10">
    <source>
        <dbReference type="ARBA" id="ARBA00022777"/>
    </source>
</evidence>
<keyword evidence="8" id="KW-0677">Repeat</keyword>